<dbReference type="Proteomes" id="UP001054945">
    <property type="component" value="Unassembled WGS sequence"/>
</dbReference>
<dbReference type="EMBL" id="BPLR01010302">
    <property type="protein sequence ID" value="GIY38426.1"/>
    <property type="molecule type" value="Genomic_DNA"/>
</dbReference>
<proteinExistence type="predicted"/>
<accession>A0AAV4SZI9</accession>
<organism evidence="1 2">
    <name type="scientific">Caerostris extrusa</name>
    <name type="common">Bark spider</name>
    <name type="synonym">Caerostris bankana</name>
    <dbReference type="NCBI Taxonomy" id="172846"/>
    <lineage>
        <taxon>Eukaryota</taxon>
        <taxon>Metazoa</taxon>
        <taxon>Ecdysozoa</taxon>
        <taxon>Arthropoda</taxon>
        <taxon>Chelicerata</taxon>
        <taxon>Arachnida</taxon>
        <taxon>Araneae</taxon>
        <taxon>Araneomorphae</taxon>
        <taxon>Entelegynae</taxon>
        <taxon>Araneoidea</taxon>
        <taxon>Araneidae</taxon>
        <taxon>Caerostris</taxon>
    </lineage>
</organism>
<gene>
    <name evidence="1" type="ORF">CEXT_660481</name>
</gene>
<name>A0AAV4SZI9_CAEEX</name>
<keyword evidence="2" id="KW-1185">Reference proteome</keyword>
<evidence type="ECO:0000313" key="1">
    <source>
        <dbReference type="EMBL" id="GIY38426.1"/>
    </source>
</evidence>
<sequence length="138" mass="15709">MKRCLRSFLEDVCRIWNFGKCLEFGYGEFGGGNIVWELAVLEDACRISNLYLAEVISKVGAGIGSYGIPHHNANRQIAMAMLTHIPIQESCNLSQMWHQSRIHPLWCCRVNRDSSENMSFYTCVDVCCSQTIIEQSQQ</sequence>
<dbReference type="AlphaFoldDB" id="A0AAV4SZI9"/>
<reference evidence="1 2" key="1">
    <citation type="submission" date="2021-06" db="EMBL/GenBank/DDBJ databases">
        <title>Caerostris extrusa draft genome.</title>
        <authorList>
            <person name="Kono N."/>
            <person name="Arakawa K."/>
        </authorList>
    </citation>
    <scope>NUCLEOTIDE SEQUENCE [LARGE SCALE GENOMIC DNA]</scope>
</reference>
<comment type="caution">
    <text evidence="1">The sequence shown here is derived from an EMBL/GenBank/DDBJ whole genome shotgun (WGS) entry which is preliminary data.</text>
</comment>
<protein>
    <submittedName>
        <fullName evidence="1">Uncharacterized protein</fullName>
    </submittedName>
</protein>
<evidence type="ECO:0000313" key="2">
    <source>
        <dbReference type="Proteomes" id="UP001054945"/>
    </source>
</evidence>